<reference evidence="4 5" key="1">
    <citation type="submission" date="2017-08" db="EMBL/GenBank/DDBJ databases">
        <title>Infants hospitalized years apart are colonized by the same room-sourced microbial strains.</title>
        <authorList>
            <person name="Brooks B."/>
            <person name="Olm M.R."/>
            <person name="Firek B.A."/>
            <person name="Baker R."/>
            <person name="Thomas B.C."/>
            <person name="Morowitz M.J."/>
            <person name="Banfield J.F."/>
        </authorList>
    </citation>
    <scope>NUCLEOTIDE SEQUENCE [LARGE SCALE GENOMIC DNA]</scope>
    <source>
        <strain evidence="4">S2_018_000_R3_119</strain>
    </source>
</reference>
<sequence>MSASDKIENAAEKLAGKAKEAVGNATDDHDTAQEGRNDQTKASAKQAGENIKDVFK</sequence>
<evidence type="ECO:0000256" key="2">
    <source>
        <dbReference type="SAM" id="MobiDB-lite"/>
    </source>
</evidence>
<feature type="compositionally biased region" description="Basic and acidic residues" evidence="2">
    <location>
        <begin position="1"/>
        <end position="39"/>
    </location>
</feature>
<dbReference type="Gene3D" id="1.10.1470.10">
    <property type="entry name" value="YjbJ"/>
    <property type="match status" value="1"/>
</dbReference>
<dbReference type="InterPro" id="IPR036629">
    <property type="entry name" value="YjbJ_sf"/>
</dbReference>
<dbReference type="SUPFAM" id="SSF69047">
    <property type="entry name" value="Hypothetical protein YjbJ"/>
    <property type="match status" value="1"/>
</dbReference>
<proteinExistence type="inferred from homology"/>
<accession>A0A2W4YNK4</accession>
<name>A0A2W4YNK4_9SPHN</name>
<evidence type="ECO:0000259" key="3">
    <source>
        <dbReference type="Pfam" id="PF05532"/>
    </source>
</evidence>
<gene>
    <name evidence="4" type="ORF">DI640_15615</name>
</gene>
<dbReference type="AlphaFoldDB" id="A0A2W4YNK4"/>
<comment type="caution">
    <text evidence="4">The sequence shown here is derived from an EMBL/GenBank/DDBJ whole genome shotgun (WGS) entry which is preliminary data.</text>
</comment>
<feature type="domain" description="CsbD-like" evidence="3">
    <location>
        <begin position="5"/>
        <end position="56"/>
    </location>
</feature>
<evidence type="ECO:0000313" key="4">
    <source>
        <dbReference type="EMBL" id="PZO68909.1"/>
    </source>
</evidence>
<feature type="region of interest" description="Disordered" evidence="2">
    <location>
        <begin position="1"/>
        <end position="56"/>
    </location>
</feature>
<dbReference type="Pfam" id="PF05532">
    <property type="entry name" value="CsbD"/>
    <property type="match status" value="1"/>
</dbReference>
<evidence type="ECO:0000313" key="5">
    <source>
        <dbReference type="Proteomes" id="UP000249555"/>
    </source>
</evidence>
<evidence type="ECO:0000256" key="1">
    <source>
        <dbReference type="ARBA" id="ARBA00009129"/>
    </source>
</evidence>
<dbReference type="Proteomes" id="UP000249555">
    <property type="component" value="Unassembled WGS sequence"/>
</dbReference>
<comment type="similarity">
    <text evidence="1">Belongs to the UPF0337 (CsbD) family.</text>
</comment>
<dbReference type="EMBL" id="QFMX01000196">
    <property type="protein sequence ID" value="PZO68909.1"/>
    <property type="molecule type" value="Genomic_DNA"/>
</dbReference>
<organism evidence="4 5">
    <name type="scientific">Sphingomonas taxi</name>
    <dbReference type="NCBI Taxonomy" id="1549858"/>
    <lineage>
        <taxon>Bacteria</taxon>
        <taxon>Pseudomonadati</taxon>
        <taxon>Pseudomonadota</taxon>
        <taxon>Alphaproteobacteria</taxon>
        <taxon>Sphingomonadales</taxon>
        <taxon>Sphingomonadaceae</taxon>
        <taxon>Sphingomonas</taxon>
    </lineage>
</organism>
<dbReference type="InterPro" id="IPR008462">
    <property type="entry name" value="CsbD"/>
</dbReference>
<protein>
    <submittedName>
        <fullName evidence="4">CsbD family protein</fullName>
    </submittedName>
</protein>